<dbReference type="RefSeq" id="XP_003016297.1">
    <property type="nucleotide sequence ID" value="XM_003016251.1"/>
</dbReference>
<gene>
    <name evidence="2" type="ORF">ARB_05696</name>
</gene>
<keyword evidence="3" id="KW-1185">Reference proteome</keyword>
<evidence type="ECO:0000256" key="1">
    <source>
        <dbReference type="SAM" id="MobiDB-lite"/>
    </source>
</evidence>
<protein>
    <submittedName>
        <fullName evidence="2">Uncharacterized protein</fullName>
    </submittedName>
</protein>
<evidence type="ECO:0000313" key="3">
    <source>
        <dbReference type="Proteomes" id="UP000008866"/>
    </source>
</evidence>
<feature type="compositionally biased region" description="Basic and acidic residues" evidence="1">
    <location>
        <begin position="165"/>
        <end position="192"/>
    </location>
</feature>
<evidence type="ECO:0000313" key="2">
    <source>
        <dbReference type="EMBL" id="EFE35652.1"/>
    </source>
</evidence>
<dbReference type="Proteomes" id="UP000008866">
    <property type="component" value="Unassembled WGS sequence"/>
</dbReference>
<dbReference type="AlphaFoldDB" id="D4AN91"/>
<name>D4AN91_ARTBC</name>
<dbReference type="GeneID" id="9524369"/>
<sequence length="192" mass="21463">MPKERMLLAKPDQTAIKEATAARWAAGGGTNWAGQVKEMVSGRDKKISLCFALGKGHAGSREELEGGQKGGGPGRMGVKGFNLQSSTFSKQKKLDDNAIKKNADWQRDLRENKSQKAKKCTVGSSNSMFMGKIKYSESQIANHQPSFIEKIENNQIRQQRHRRGERGGKKVKEREIEGEEKKKRKIPEKGKH</sequence>
<comment type="caution">
    <text evidence="2">The sequence shown here is derived from an EMBL/GenBank/DDBJ whole genome shotgun (WGS) entry which is preliminary data.</text>
</comment>
<proteinExistence type="predicted"/>
<dbReference type="EMBL" id="ABSU01000003">
    <property type="protein sequence ID" value="EFE35652.1"/>
    <property type="molecule type" value="Genomic_DNA"/>
</dbReference>
<dbReference type="HOGENOM" id="CLU_1414831_0_0_1"/>
<accession>D4AN91</accession>
<organism evidence="2 3">
    <name type="scientific">Arthroderma benhamiae (strain ATCC MYA-4681 / CBS 112371)</name>
    <name type="common">Trichophyton mentagrophytes</name>
    <dbReference type="NCBI Taxonomy" id="663331"/>
    <lineage>
        <taxon>Eukaryota</taxon>
        <taxon>Fungi</taxon>
        <taxon>Dikarya</taxon>
        <taxon>Ascomycota</taxon>
        <taxon>Pezizomycotina</taxon>
        <taxon>Eurotiomycetes</taxon>
        <taxon>Eurotiomycetidae</taxon>
        <taxon>Onygenales</taxon>
        <taxon>Arthrodermataceae</taxon>
        <taxon>Trichophyton</taxon>
    </lineage>
</organism>
<dbReference type="KEGG" id="abe:ARB_05696"/>
<feature type="region of interest" description="Disordered" evidence="1">
    <location>
        <begin position="146"/>
        <end position="192"/>
    </location>
</feature>
<reference evidence="3" key="1">
    <citation type="journal article" date="2011" name="Genome Biol.">
        <title>Comparative and functional genomics provide insights into the pathogenicity of dermatophytic fungi.</title>
        <authorList>
            <person name="Burmester A."/>
            <person name="Shelest E."/>
            <person name="Gloeckner G."/>
            <person name="Heddergott C."/>
            <person name="Schindler S."/>
            <person name="Staib P."/>
            <person name="Heidel A."/>
            <person name="Felder M."/>
            <person name="Petzold A."/>
            <person name="Szafranski K."/>
            <person name="Feuermann M."/>
            <person name="Pedruzzi I."/>
            <person name="Priebe S."/>
            <person name="Groth M."/>
            <person name="Winkler R."/>
            <person name="Li W."/>
            <person name="Kniemeyer O."/>
            <person name="Schroeckh V."/>
            <person name="Hertweck C."/>
            <person name="Hube B."/>
            <person name="White T.C."/>
            <person name="Platzer M."/>
            <person name="Guthke R."/>
            <person name="Heitman J."/>
            <person name="Woestemeyer J."/>
            <person name="Zipfel P.F."/>
            <person name="Monod M."/>
            <person name="Brakhage A.A."/>
        </authorList>
    </citation>
    <scope>NUCLEOTIDE SEQUENCE [LARGE SCALE GENOMIC DNA]</scope>
    <source>
        <strain evidence="3">ATCC MYA-4681 / CBS 112371</strain>
    </source>
</reference>